<reference evidence="1" key="1">
    <citation type="submission" date="2023-05" db="EMBL/GenBank/DDBJ databases">
        <title>Comparative genomics of Bacillaceae isolates and their secondary metabolite potential.</title>
        <authorList>
            <person name="Song L."/>
            <person name="Nielsen L.J."/>
            <person name="Mohite O."/>
            <person name="Xu X."/>
            <person name="Weber T."/>
            <person name="Kovacs A.T."/>
        </authorList>
    </citation>
    <scope>NUCLEOTIDE SEQUENCE</scope>
    <source>
        <strain evidence="1">LY1</strain>
    </source>
</reference>
<dbReference type="Proteomes" id="UP001178322">
    <property type="component" value="Chromosome"/>
</dbReference>
<evidence type="ECO:0000313" key="1">
    <source>
        <dbReference type="EMBL" id="WHY50771.1"/>
    </source>
</evidence>
<dbReference type="AlphaFoldDB" id="A0AAX3WVY4"/>
<sequence length="427" mass="47857">MYKGNQISYDNLNEKLKKKITKADIEIVNDLTTGGIDKVLSAEQGKKLDNIVNEHVAEIKPKVDNSWQKGLYNDTDIMNLGLAHAKRTFLVRPEDWKASALNIEMMSIVLPIINFSGIIKVTYAGSWTYTNTEGGAEIIYNYAKASSTLRTHSKTITSISPLFAENYLIRDLNYNESVVTIPIVRVPHARNYLTITVELYMSQYTAMNNLKDATLVFEDLGTTWISYPWTPQTPTYLAANTYNPSSSIMNLSDKRATRVFPQVNWKASAGTPELWESILVMTKPVWGILELDIAGYSAAAGGAKIIVELGINLPSDTASPSTEFRRKLKVVTSSTGFTDNFFVEVEHRASARYLLIKVYKRNYNDPITISATFTSTVSPQTAFEFLRGFTDGAYYTNIAGVDPTLQKDFDTRISENFTLLSSFLNRK</sequence>
<accession>A0AAX3WVY4</accession>
<dbReference type="EMBL" id="CP126101">
    <property type="protein sequence ID" value="WHY50771.1"/>
    <property type="molecule type" value="Genomic_DNA"/>
</dbReference>
<organism evidence="1 2">
    <name type="scientific">Lysinibacillus pakistanensis</name>
    <dbReference type="NCBI Taxonomy" id="759811"/>
    <lineage>
        <taxon>Bacteria</taxon>
        <taxon>Bacillati</taxon>
        <taxon>Bacillota</taxon>
        <taxon>Bacilli</taxon>
        <taxon>Bacillales</taxon>
        <taxon>Bacillaceae</taxon>
        <taxon>Lysinibacillus</taxon>
    </lineage>
</organism>
<evidence type="ECO:0000313" key="2">
    <source>
        <dbReference type="Proteomes" id="UP001178322"/>
    </source>
</evidence>
<evidence type="ECO:0008006" key="3">
    <source>
        <dbReference type="Google" id="ProtNLM"/>
    </source>
</evidence>
<proteinExistence type="predicted"/>
<protein>
    <recommendedName>
        <fullName evidence="3">Aerolysin family beta-barrel pore-forming toxin</fullName>
    </recommendedName>
</protein>
<dbReference type="RefSeq" id="WP_283869409.1">
    <property type="nucleotide sequence ID" value="NZ_CP126101.1"/>
</dbReference>
<gene>
    <name evidence="1" type="ORF">QNH24_21140</name>
</gene>
<name>A0AAX3WVY4_9BACI</name>